<evidence type="ECO:0000256" key="1">
    <source>
        <dbReference type="SAM" id="SignalP"/>
    </source>
</evidence>
<dbReference type="AlphaFoldDB" id="A0A438DZ73"/>
<feature type="chain" id="PRO_5019280378" description="DUF4283 domain-containing protein" evidence="1">
    <location>
        <begin position="33"/>
        <end position="360"/>
    </location>
</feature>
<proteinExistence type="predicted"/>
<reference evidence="2 3" key="1">
    <citation type="journal article" date="2018" name="PLoS Genet.">
        <title>Population sequencing reveals clonal diversity and ancestral inbreeding in the grapevine cultivar Chardonnay.</title>
        <authorList>
            <person name="Roach M.J."/>
            <person name="Johnson D.L."/>
            <person name="Bohlmann J."/>
            <person name="van Vuuren H.J."/>
            <person name="Jones S.J."/>
            <person name="Pretorius I.S."/>
            <person name="Schmidt S.A."/>
            <person name="Borneman A.R."/>
        </authorList>
    </citation>
    <scope>NUCLEOTIDE SEQUENCE [LARGE SCALE GENOMIC DNA]</scope>
    <source>
        <strain evidence="3">cv. Chardonnay</strain>
        <tissue evidence="2">Leaf</tissue>
    </source>
</reference>
<sequence>MHHWKWKASLFGFLRCSSLWIAWLVLEGSVCSRGGCWGIIAELLAVEVGVAAELLPRRRRVTDEALMEEASKYHVVPNSSSSSLWGHAEAVGVSEGFAYGAEGELGRFPLSVVRNRAASAFRGWSEPSWDSVDAERVNGLALVPVGRTLRVLLRKGISVTWKKEDVMKVGVQAVLRCSVAAWGKEGVTRKTSLKSSKSSRELKKLEWTVSYKKAKMGSSVGIFGGASGSGLWVFTGVHGPVCNRDREEFWRNLGQLKGYGVTHGVWRDFNLVRFLEERSRGGGFTASIRRFSEVIEDLELRDFPLTGGPFTWRGGLNNQTQSRLDRFLVTNIGIICSMGLCREFSPDLFGSLPGPPRRRR</sequence>
<dbReference type="Gene3D" id="3.60.10.10">
    <property type="entry name" value="Endonuclease/exonuclease/phosphatase"/>
    <property type="match status" value="1"/>
</dbReference>
<accession>A0A438DZ73</accession>
<comment type="caution">
    <text evidence="2">The sequence shown here is derived from an EMBL/GenBank/DDBJ whole genome shotgun (WGS) entry which is preliminary data.</text>
</comment>
<dbReference type="Proteomes" id="UP000288805">
    <property type="component" value="Unassembled WGS sequence"/>
</dbReference>
<protein>
    <recommendedName>
        <fullName evidence="4">DUF4283 domain-containing protein</fullName>
    </recommendedName>
</protein>
<name>A0A438DZ73_VITVI</name>
<gene>
    <name evidence="2" type="ORF">CK203_079177</name>
</gene>
<organism evidence="2 3">
    <name type="scientific">Vitis vinifera</name>
    <name type="common">Grape</name>
    <dbReference type="NCBI Taxonomy" id="29760"/>
    <lineage>
        <taxon>Eukaryota</taxon>
        <taxon>Viridiplantae</taxon>
        <taxon>Streptophyta</taxon>
        <taxon>Embryophyta</taxon>
        <taxon>Tracheophyta</taxon>
        <taxon>Spermatophyta</taxon>
        <taxon>Magnoliopsida</taxon>
        <taxon>eudicotyledons</taxon>
        <taxon>Gunneridae</taxon>
        <taxon>Pentapetalae</taxon>
        <taxon>rosids</taxon>
        <taxon>Vitales</taxon>
        <taxon>Vitaceae</taxon>
        <taxon>Viteae</taxon>
        <taxon>Vitis</taxon>
    </lineage>
</organism>
<dbReference type="InterPro" id="IPR036691">
    <property type="entry name" value="Endo/exonu/phosph_ase_sf"/>
</dbReference>
<keyword evidence="1" id="KW-0732">Signal</keyword>
<dbReference type="SUPFAM" id="SSF56219">
    <property type="entry name" value="DNase I-like"/>
    <property type="match status" value="1"/>
</dbReference>
<evidence type="ECO:0008006" key="4">
    <source>
        <dbReference type="Google" id="ProtNLM"/>
    </source>
</evidence>
<feature type="signal peptide" evidence="1">
    <location>
        <begin position="1"/>
        <end position="32"/>
    </location>
</feature>
<evidence type="ECO:0000313" key="2">
    <source>
        <dbReference type="EMBL" id="RVW40618.1"/>
    </source>
</evidence>
<dbReference type="EMBL" id="QGNW01001456">
    <property type="protein sequence ID" value="RVW40618.1"/>
    <property type="molecule type" value="Genomic_DNA"/>
</dbReference>
<evidence type="ECO:0000313" key="3">
    <source>
        <dbReference type="Proteomes" id="UP000288805"/>
    </source>
</evidence>